<proteinExistence type="predicted"/>
<evidence type="ECO:0000313" key="1">
    <source>
        <dbReference type="EMBL" id="RVW52858.1"/>
    </source>
</evidence>
<dbReference type="CDD" id="cd09272">
    <property type="entry name" value="RNase_HI_RT_Ty1"/>
    <property type="match status" value="1"/>
</dbReference>
<dbReference type="Proteomes" id="UP000288805">
    <property type="component" value="Unassembled WGS sequence"/>
</dbReference>
<gene>
    <name evidence="1" type="primary">RE1_173</name>
    <name evidence="1" type="ORF">CK203_076589</name>
</gene>
<accession>A0A438EYN3</accession>
<dbReference type="EMBL" id="QGNW01001162">
    <property type="protein sequence ID" value="RVW52858.1"/>
    <property type="molecule type" value="Genomic_DNA"/>
</dbReference>
<evidence type="ECO:0000313" key="2">
    <source>
        <dbReference type="Proteomes" id="UP000288805"/>
    </source>
</evidence>
<dbReference type="AlphaFoldDB" id="A0A438EYN3"/>
<organism evidence="1 2">
    <name type="scientific">Vitis vinifera</name>
    <name type="common">Grape</name>
    <dbReference type="NCBI Taxonomy" id="29760"/>
    <lineage>
        <taxon>Eukaryota</taxon>
        <taxon>Viridiplantae</taxon>
        <taxon>Streptophyta</taxon>
        <taxon>Embryophyta</taxon>
        <taxon>Tracheophyta</taxon>
        <taxon>Spermatophyta</taxon>
        <taxon>Magnoliopsida</taxon>
        <taxon>eudicotyledons</taxon>
        <taxon>Gunneridae</taxon>
        <taxon>Pentapetalae</taxon>
        <taxon>rosids</taxon>
        <taxon>Vitales</taxon>
        <taxon>Vitaceae</taxon>
        <taxon>Viteae</taxon>
        <taxon>Vitis</taxon>
    </lineage>
</organism>
<dbReference type="PANTHER" id="PTHR11439:SF440">
    <property type="entry name" value="INTEGRASE CATALYTIC DOMAIN-CONTAINING PROTEIN"/>
    <property type="match status" value="1"/>
</dbReference>
<reference evidence="1 2" key="1">
    <citation type="journal article" date="2018" name="PLoS Genet.">
        <title>Population sequencing reveals clonal diversity and ancestral inbreeding in the grapevine cultivar Chardonnay.</title>
        <authorList>
            <person name="Roach M.J."/>
            <person name="Johnson D.L."/>
            <person name="Bohlmann J."/>
            <person name="van Vuuren H.J."/>
            <person name="Jones S.J."/>
            <person name="Pretorius I.S."/>
            <person name="Schmidt S.A."/>
            <person name="Borneman A.R."/>
        </authorList>
    </citation>
    <scope>NUCLEOTIDE SEQUENCE [LARGE SCALE GENOMIC DNA]</scope>
    <source>
        <strain evidence="2">cv. Chardonnay</strain>
        <tissue evidence="1">Leaf</tissue>
    </source>
</reference>
<name>A0A438EYN3_VITVI</name>
<sequence>MEPNFRLQLASANKVVNQEQFQRLVRRLIYIGHTQSNIVFAVSAVSQLMHSPGEEHFKGIDRILKYLKGKPGVDLPFENHGYSRIEAYIDADWARSMTDRRSTSSYYTFIRGNQVTWRSKKQIMVARSSAEAEFRAVAHGICELLWLKNLLEDLSL</sequence>
<comment type="caution">
    <text evidence="1">The sequence shown here is derived from an EMBL/GenBank/DDBJ whole genome shotgun (WGS) entry which is preliminary data.</text>
</comment>
<protein>
    <submittedName>
        <fullName evidence="1">Retrovirus-related Pol polyprotein from transposon RE1</fullName>
    </submittedName>
</protein>
<dbReference type="PANTHER" id="PTHR11439">
    <property type="entry name" value="GAG-POL-RELATED RETROTRANSPOSON"/>
    <property type="match status" value="1"/>
</dbReference>